<sequence>MSGLFHNIKSLFSRKTIYPEIIRAGGLANAIDLELKTINSSLRVRGDDSFDKLPFSFAMVEHGNKFSQIYMAAKEKLYLPDFWRDGVCLAHGKTNSLTELAKVLDYWLIQNVSTKALSEKYNFVCPSAKASAFDENKEIEFTWELLKNDDDSLGLKEFIGVASQDNTLNKLFPFTSLYTMCFSRCTGFPYDTNNLPNVTLLEYAHFILPKNEAEYSKIQHTKATGDSQIYVVTLNMNKYLGKGNASEALQLVLENLPNNIQPARKGTAED</sequence>
<organism evidence="1 2">
    <name type="scientific">Flavihumibacter petaseus NBRC 106054</name>
    <dbReference type="NCBI Taxonomy" id="1220578"/>
    <lineage>
        <taxon>Bacteria</taxon>
        <taxon>Pseudomonadati</taxon>
        <taxon>Bacteroidota</taxon>
        <taxon>Chitinophagia</taxon>
        <taxon>Chitinophagales</taxon>
        <taxon>Chitinophagaceae</taxon>
        <taxon>Flavihumibacter</taxon>
    </lineage>
</organism>
<keyword evidence="2" id="KW-1185">Reference proteome</keyword>
<reference evidence="1 2" key="1">
    <citation type="submission" date="2015-04" db="EMBL/GenBank/DDBJ databases">
        <title>Whole genome shotgun sequence of Flavihumibacter petaseus NBRC 106054.</title>
        <authorList>
            <person name="Miyazawa S."/>
            <person name="Hosoyama A."/>
            <person name="Hashimoto M."/>
            <person name="Noguchi M."/>
            <person name="Tsuchikane K."/>
            <person name="Ohji S."/>
            <person name="Yamazoe A."/>
            <person name="Ichikawa N."/>
            <person name="Kimura A."/>
            <person name="Fujita N."/>
        </authorList>
    </citation>
    <scope>NUCLEOTIDE SEQUENCE [LARGE SCALE GENOMIC DNA]</scope>
    <source>
        <strain evidence="1 2">NBRC 106054</strain>
    </source>
</reference>
<name>A0A0E9MUH7_9BACT</name>
<dbReference type="OrthoDB" id="3378006at2"/>
<dbReference type="EMBL" id="BBWV01000001">
    <property type="protein sequence ID" value="GAO41392.1"/>
    <property type="molecule type" value="Genomic_DNA"/>
</dbReference>
<dbReference type="Proteomes" id="UP000033121">
    <property type="component" value="Unassembled WGS sequence"/>
</dbReference>
<accession>A0A0E9MUH7</accession>
<protein>
    <submittedName>
        <fullName evidence="1">Uncharacterized protein</fullName>
    </submittedName>
</protein>
<evidence type="ECO:0000313" key="2">
    <source>
        <dbReference type="Proteomes" id="UP000033121"/>
    </source>
</evidence>
<dbReference type="STRING" id="1220578.FPE01S_01_04040"/>
<dbReference type="InterPro" id="IPR045682">
    <property type="entry name" value="DUF6193"/>
</dbReference>
<evidence type="ECO:0000313" key="1">
    <source>
        <dbReference type="EMBL" id="GAO41392.1"/>
    </source>
</evidence>
<gene>
    <name evidence="1" type="ORF">FPE01S_01_04040</name>
</gene>
<comment type="caution">
    <text evidence="1">The sequence shown here is derived from an EMBL/GenBank/DDBJ whole genome shotgun (WGS) entry which is preliminary data.</text>
</comment>
<dbReference type="RefSeq" id="WP_046367263.1">
    <property type="nucleotide sequence ID" value="NZ_BBWV01000001.1"/>
</dbReference>
<proteinExistence type="predicted"/>
<dbReference type="AlphaFoldDB" id="A0A0E9MUH7"/>
<dbReference type="Pfam" id="PF19692">
    <property type="entry name" value="DUF6193"/>
    <property type="match status" value="1"/>
</dbReference>